<accession>A0AAP0M5U3</accession>
<keyword evidence="6" id="KW-1185">Reference proteome</keyword>
<comment type="similarity">
    <text evidence="1 4">Belongs to the short-chain dehydrogenases/reductases (SDR) family.</text>
</comment>
<dbReference type="PANTHER" id="PTHR43490">
    <property type="entry name" value="(+)-NEOMENTHOL DEHYDROGENASE"/>
    <property type="match status" value="1"/>
</dbReference>
<dbReference type="InterPro" id="IPR002347">
    <property type="entry name" value="SDR_fam"/>
</dbReference>
<keyword evidence="3" id="KW-0560">Oxidoreductase</keyword>
<evidence type="ECO:0000313" key="6">
    <source>
        <dbReference type="Proteomes" id="UP001428341"/>
    </source>
</evidence>
<dbReference type="GO" id="GO:0016491">
    <property type="term" value="F:oxidoreductase activity"/>
    <property type="evidence" value="ECO:0007669"/>
    <property type="project" value="UniProtKB-KW"/>
</dbReference>
<evidence type="ECO:0000256" key="3">
    <source>
        <dbReference type="ARBA" id="ARBA00023002"/>
    </source>
</evidence>
<dbReference type="PRINTS" id="PR00080">
    <property type="entry name" value="SDRFAMILY"/>
</dbReference>
<evidence type="ECO:0008006" key="7">
    <source>
        <dbReference type="Google" id="ProtNLM"/>
    </source>
</evidence>
<reference evidence="5 6" key="1">
    <citation type="submission" date="2024-05" db="EMBL/GenBank/DDBJ databases">
        <title>Haplotype-resolved chromosome-level genome assembly of Huyou (Citrus changshanensis).</title>
        <authorList>
            <person name="Miao C."/>
            <person name="Chen W."/>
            <person name="Wu Y."/>
            <person name="Wang L."/>
            <person name="Zhao S."/>
            <person name="Grierson D."/>
            <person name="Xu C."/>
            <person name="Chen K."/>
        </authorList>
    </citation>
    <scope>NUCLEOTIDE SEQUENCE [LARGE SCALE GENOMIC DNA]</scope>
    <source>
        <strain evidence="5">01-14</strain>
        <tissue evidence="5">Leaf</tissue>
    </source>
</reference>
<organism evidence="5 6">
    <name type="scientific">Citrus x changshan-huyou</name>
    <dbReference type="NCBI Taxonomy" id="2935761"/>
    <lineage>
        <taxon>Eukaryota</taxon>
        <taxon>Viridiplantae</taxon>
        <taxon>Streptophyta</taxon>
        <taxon>Embryophyta</taxon>
        <taxon>Tracheophyta</taxon>
        <taxon>Spermatophyta</taxon>
        <taxon>Magnoliopsida</taxon>
        <taxon>eudicotyledons</taxon>
        <taxon>Gunneridae</taxon>
        <taxon>Pentapetalae</taxon>
        <taxon>rosids</taxon>
        <taxon>malvids</taxon>
        <taxon>Sapindales</taxon>
        <taxon>Rutaceae</taxon>
        <taxon>Aurantioideae</taxon>
        <taxon>Citrus</taxon>
    </lineage>
</organism>
<dbReference type="InterPro" id="IPR036291">
    <property type="entry name" value="NAD(P)-bd_dom_sf"/>
</dbReference>
<proteinExistence type="inferred from homology"/>
<evidence type="ECO:0000256" key="4">
    <source>
        <dbReference type="RuleBase" id="RU000363"/>
    </source>
</evidence>
<dbReference type="Gene3D" id="3.40.50.720">
    <property type="entry name" value="NAD(P)-binding Rossmann-like Domain"/>
    <property type="match status" value="1"/>
</dbReference>
<keyword evidence="2" id="KW-0521">NADP</keyword>
<evidence type="ECO:0000256" key="1">
    <source>
        <dbReference type="ARBA" id="ARBA00006484"/>
    </source>
</evidence>
<dbReference type="SUPFAM" id="SSF51735">
    <property type="entry name" value="NAD(P)-binding Rossmann-fold domains"/>
    <property type="match status" value="1"/>
</dbReference>
<evidence type="ECO:0000313" key="5">
    <source>
        <dbReference type="EMBL" id="KAK9198602.1"/>
    </source>
</evidence>
<dbReference type="PRINTS" id="PR00081">
    <property type="entry name" value="GDHRDH"/>
</dbReference>
<name>A0AAP0M5U3_9ROSI</name>
<dbReference type="GO" id="GO:0016020">
    <property type="term" value="C:membrane"/>
    <property type="evidence" value="ECO:0007669"/>
    <property type="project" value="TreeGrafter"/>
</dbReference>
<dbReference type="Proteomes" id="UP001428341">
    <property type="component" value="Unassembled WGS sequence"/>
</dbReference>
<dbReference type="AlphaFoldDB" id="A0AAP0M5U3"/>
<dbReference type="Pfam" id="PF00106">
    <property type="entry name" value="adh_short"/>
    <property type="match status" value="1"/>
</dbReference>
<evidence type="ECO:0000256" key="2">
    <source>
        <dbReference type="ARBA" id="ARBA00022857"/>
    </source>
</evidence>
<dbReference type="EMBL" id="JBCGBO010000005">
    <property type="protein sequence ID" value="KAK9198602.1"/>
    <property type="molecule type" value="Genomic_DNA"/>
</dbReference>
<comment type="caution">
    <text evidence="5">The sequence shown here is derived from an EMBL/GenBank/DDBJ whole genome shotgun (WGS) entry which is preliminary data.</text>
</comment>
<dbReference type="PANTHER" id="PTHR43490:SF73">
    <property type="entry name" value="OS07G0685800 PROTEIN"/>
    <property type="match status" value="1"/>
</dbReference>
<protein>
    <recommendedName>
        <fullName evidence="7">(+)-neomenthol dehydrogenase-like</fullName>
    </recommendedName>
</protein>
<sequence>MEETNTRSTAKRNAVVTGANKGIGLEICRQLASNGVEVILTARDEQRGIEAVENLRQSGVSNFVFHQLDVKDSASAFIENHFGKLDILVNNAGDSGIIMNSEAFRAFRPVDRRSVTENNASLLKGIMGQTYEKTKECLETNFYGTKRVTEALLPLLQLSKSARIVNMSSFYGQLKYIGNEKAKAELGNIESLTVERLDEIVQWFLRAFKENKLQANAWPITVSAYRVSKAAVNA</sequence>
<gene>
    <name evidence="5" type="ORF">WN944_013788</name>
</gene>